<organism evidence="1">
    <name type="scientific">Tanacetum cinerariifolium</name>
    <name type="common">Dalmatian daisy</name>
    <name type="synonym">Chrysanthemum cinerariifolium</name>
    <dbReference type="NCBI Taxonomy" id="118510"/>
    <lineage>
        <taxon>Eukaryota</taxon>
        <taxon>Viridiplantae</taxon>
        <taxon>Streptophyta</taxon>
        <taxon>Embryophyta</taxon>
        <taxon>Tracheophyta</taxon>
        <taxon>Spermatophyta</taxon>
        <taxon>Magnoliopsida</taxon>
        <taxon>eudicotyledons</taxon>
        <taxon>Gunneridae</taxon>
        <taxon>Pentapetalae</taxon>
        <taxon>asterids</taxon>
        <taxon>campanulids</taxon>
        <taxon>Asterales</taxon>
        <taxon>Asteraceae</taxon>
        <taxon>Asteroideae</taxon>
        <taxon>Anthemideae</taxon>
        <taxon>Anthemidinae</taxon>
        <taxon>Tanacetum</taxon>
    </lineage>
</organism>
<evidence type="ECO:0000313" key="1">
    <source>
        <dbReference type="EMBL" id="GFD53768.1"/>
    </source>
</evidence>
<accession>A0A699X793</accession>
<dbReference type="EMBL" id="BKCJ011798216">
    <property type="protein sequence ID" value="GFD53768.1"/>
    <property type="molecule type" value="Genomic_DNA"/>
</dbReference>
<proteinExistence type="predicted"/>
<reference evidence="1" key="1">
    <citation type="journal article" date="2019" name="Sci. Rep.">
        <title>Draft genome of Tanacetum cinerariifolium, the natural source of mosquito coil.</title>
        <authorList>
            <person name="Yamashiro T."/>
            <person name="Shiraishi A."/>
            <person name="Satake H."/>
            <person name="Nakayama K."/>
        </authorList>
    </citation>
    <scope>NUCLEOTIDE SEQUENCE</scope>
</reference>
<comment type="caution">
    <text evidence="1">The sequence shown here is derived from an EMBL/GenBank/DDBJ whole genome shotgun (WGS) entry which is preliminary data.</text>
</comment>
<protein>
    <submittedName>
        <fullName evidence="1">Uncharacterized protein</fullName>
    </submittedName>
</protein>
<gene>
    <name evidence="1" type="ORF">Tci_925737</name>
</gene>
<dbReference type="AlphaFoldDB" id="A0A699X793"/>
<sequence length="49" mass="5910">KAHNPYSLDLVLRDLQNSRIQVYIKKDCHFSSTFVQRREVLLHCKLRHC</sequence>
<name>A0A699X793_TANCI</name>
<feature type="non-terminal residue" evidence="1">
    <location>
        <position position="1"/>
    </location>
</feature>